<evidence type="ECO:0000313" key="1">
    <source>
        <dbReference type="EMBL" id="EAY20701.1"/>
    </source>
</evidence>
<dbReference type="SMR" id="A2DG74"/>
<gene>
    <name evidence="1" type="ORF">TVAG_163970</name>
</gene>
<evidence type="ECO:0000313" key="2">
    <source>
        <dbReference type="Proteomes" id="UP000001542"/>
    </source>
</evidence>
<dbReference type="VEuPathDB" id="TrichDB:TVAG_163970"/>
<dbReference type="KEGG" id="tva:5466244"/>
<protein>
    <submittedName>
        <fullName evidence="1">Uncharacterized protein</fullName>
    </submittedName>
</protein>
<dbReference type="RefSeq" id="XP_001581687.1">
    <property type="nucleotide sequence ID" value="XM_001581637.1"/>
</dbReference>
<dbReference type="InParanoid" id="A2DG74"/>
<organism evidence="1 2">
    <name type="scientific">Trichomonas vaginalis (strain ATCC PRA-98 / G3)</name>
    <dbReference type="NCBI Taxonomy" id="412133"/>
    <lineage>
        <taxon>Eukaryota</taxon>
        <taxon>Metamonada</taxon>
        <taxon>Parabasalia</taxon>
        <taxon>Trichomonadida</taxon>
        <taxon>Trichomonadidae</taxon>
        <taxon>Trichomonas</taxon>
    </lineage>
</organism>
<proteinExistence type="predicted"/>
<dbReference type="VEuPathDB" id="TrichDB:TVAGG3_0954080"/>
<accession>A2DG74</accession>
<sequence length="93" mass="10820">MATIPSETVLVAPPNPEATQEVPQNVQAFMRAYNEYRAILNETSPQYIENKEQIMQFYQSRISEIDNYKVMRNGLIDQESRFRAQIATDYAQD</sequence>
<keyword evidence="2" id="KW-1185">Reference proteome</keyword>
<reference evidence="1" key="1">
    <citation type="submission" date="2006-10" db="EMBL/GenBank/DDBJ databases">
        <authorList>
            <person name="Amadeo P."/>
            <person name="Zhao Q."/>
            <person name="Wortman J."/>
            <person name="Fraser-Liggett C."/>
            <person name="Carlton J."/>
        </authorList>
    </citation>
    <scope>NUCLEOTIDE SEQUENCE</scope>
    <source>
        <strain evidence="1">G3</strain>
    </source>
</reference>
<reference evidence="1" key="2">
    <citation type="journal article" date="2007" name="Science">
        <title>Draft genome sequence of the sexually transmitted pathogen Trichomonas vaginalis.</title>
        <authorList>
            <person name="Carlton J.M."/>
            <person name="Hirt R.P."/>
            <person name="Silva J.C."/>
            <person name="Delcher A.L."/>
            <person name="Schatz M."/>
            <person name="Zhao Q."/>
            <person name="Wortman J.R."/>
            <person name="Bidwell S.L."/>
            <person name="Alsmark U.C.M."/>
            <person name="Besteiro S."/>
            <person name="Sicheritz-Ponten T."/>
            <person name="Noel C.J."/>
            <person name="Dacks J.B."/>
            <person name="Foster P.G."/>
            <person name="Simillion C."/>
            <person name="Van de Peer Y."/>
            <person name="Miranda-Saavedra D."/>
            <person name="Barton G.J."/>
            <person name="Westrop G.D."/>
            <person name="Mueller S."/>
            <person name="Dessi D."/>
            <person name="Fiori P.L."/>
            <person name="Ren Q."/>
            <person name="Paulsen I."/>
            <person name="Zhang H."/>
            <person name="Bastida-Corcuera F.D."/>
            <person name="Simoes-Barbosa A."/>
            <person name="Brown M.T."/>
            <person name="Hayes R.D."/>
            <person name="Mukherjee M."/>
            <person name="Okumura C.Y."/>
            <person name="Schneider R."/>
            <person name="Smith A.J."/>
            <person name="Vanacova S."/>
            <person name="Villalvazo M."/>
            <person name="Haas B.J."/>
            <person name="Pertea M."/>
            <person name="Feldblyum T.V."/>
            <person name="Utterback T.R."/>
            <person name="Shu C.L."/>
            <person name="Osoegawa K."/>
            <person name="de Jong P.J."/>
            <person name="Hrdy I."/>
            <person name="Horvathova L."/>
            <person name="Zubacova Z."/>
            <person name="Dolezal P."/>
            <person name="Malik S.B."/>
            <person name="Logsdon J.M. Jr."/>
            <person name="Henze K."/>
            <person name="Gupta A."/>
            <person name="Wang C.C."/>
            <person name="Dunne R.L."/>
            <person name="Upcroft J.A."/>
            <person name="Upcroft P."/>
            <person name="White O."/>
            <person name="Salzberg S.L."/>
            <person name="Tang P."/>
            <person name="Chiu C.-H."/>
            <person name="Lee Y.-S."/>
            <person name="Embley T.M."/>
            <person name="Coombs G.H."/>
            <person name="Mottram J.C."/>
            <person name="Tachezy J."/>
            <person name="Fraser-Liggett C.M."/>
            <person name="Johnson P.J."/>
        </authorList>
    </citation>
    <scope>NUCLEOTIDE SEQUENCE [LARGE SCALE GENOMIC DNA]</scope>
    <source>
        <strain evidence="1">G3</strain>
    </source>
</reference>
<dbReference type="EMBL" id="DS113196">
    <property type="protein sequence ID" value="EAY20701.1"/>
    <property type="molecule type" value="Genomic_DNA"/>
</dbReference>
<dbReference type="Proteomes" id="UP000001542">
    <property type="component" value="Unassembled WGS sequence"/>
</dbReference>
<name>A2DG74_TRIV3</name>
<dbReference type="AlphaFoldDB" id="A2DG74"/>